<reference evidence="3" key="1">
    <citation type="submission" date="2019-12" db="EMBL/GenBank/DDBJ databases">
        <title>An insight into the sialome of adult female Ixodes ricinus ticks feeding for 6 days.</title>
        <authorList>
            <person name="Perner J."/>
            <person name="Ribeiro J.M.C."/>
        </authorList>
    </citation>
    <scope>NUCLEOTIDE SEQUENCE</scope>
    <source>
        <strain evidence="3">Semi-engorged</strain>
        <tissue evidence="3">Salivary glands</tissue>
    </source>
</reference>
<accession>A0A6B0U8F9</accession>
<feature type="chain" id="PRO_5025529719" evidence="2">
    <location>
        <begin position="19"/>
        <end position="86"/>
    </location>
</feature>
<dbReference type="EMBL" id="GIFC01003344">
    <property type="protein sequence ID" value="MXU85427.1"/>
    <property type="molecule type" value="Transcribed_RNA"/>
</dbReference>
<evidence type="ECO:0000313" key="3">
    <source>
        <dbReference type="EMBL" id="MXU85427.1"/>
    </source>
</evidence>
<proteinExistence type="predicted"/>
<feature type="signal peptide" evidence="2">
    <location>
        <begin position="1"/>
        <end position="18"/>
    </location>
</feature>
<sequence length="86" mass="8962">MCCLIRSLALLSTSSSLSKCTKSCSVEKGKSGRPSGSSGASSVFLSSKPKYSEWVCCVTLMEFSANRILSINTGTCASVFTLPVPG</sequence>
<feature type="compositionally biased region" description="Low complexity" evidence="1">
    <location>
        <begin position="32"/>
        <end position="46"/>
    </location>
</feature>
<evidence type="ECO:0000256" key="2">
    <source>
        <dbReference type="SAM" id="SignalP"/>
    </source>
</evidence>
<evidence type="ECO:0000256" key="1">
    <source>
        <dbReference type="SAM" id="MobiDB-lite"/>
    </source>
</evidence>
<organism evidence="3">
    <name type="scientific">Ixodes ricinus</name>
    <name type="common">Common tick</name>
    <name type="synonym">Acarus ricinus</name>
    <dbReference type="NCBI Taxonomy" id="34613"/>
    <lineage>
        <taxon>Eukaryota</taxon>
        <taxon>Metazoa</taxon>
        <taxon>Ecdysozoa</taxon>
        <taxon>Arthropoda</taxon>
        <taxon>Chelicerata</taxon>
        <taxon>Arachnida</taxon>
        <taxon>Acari</taxon>
        <taxon>Parasitiformes</taxon>
        <taxon>Ixodida</taxon>
        <taxon>Ixodoidea</taxon>
        <taxon>Ixodidae</taxon>
        <taxon>Ixodinae</taxon>
        <taxon>Ixodes</taxon>
    </lineage>
</organism>
<dbReference type="AlphaFoldDB" id="A0A6B0U8F9"/>
<name>A0A6B0U8F9_IXORI</name>
<feature type="region of interest" description="Disordered" evidence="1">
    <location>
        <begin position="24"/>
        <end position="46"/>
    </location>
</feature>
<protein>
    <submittedName>
        <fullName evidence="3">Putative secreted protein</fullName>
    </submittedName>
</protein>
<keyword evidence="2" id="KW-0732">Signal</keyword>